<evidence type="ECO:0000256" key="1">
    <source>
        <dbReference type="ARBA" id="ARBA00022801"/>
    </source>
</evidence>
<evidence type="ECO:0000259" key="2">
    <source>
        <dbReference type="SMART" id="SM00646"/>
    </source>
</evidence>
<comment type="caution">
    <text evidence="3">The sequence shown here is derived from an EMBL/GenBank/DDBJ whole genome shotgun (WGS) entry which is preliminary data.</text>
</comment>
<proteinExistence type="predicted"/>
<dbReference type="SMART" id="SM00646">
    <property type="entry name" value="Ami_3"/>
    <property type="match status" value="1"/>
</dbReference>
<reference evidence="3" key="2">
    <citation type="submission" date="2020-09" db="EMBL/GenBank/DDBJ databases">
        <authorList>
            <person name="Sun Q."/>
            <person name="Zhou Y."/>
        </authorList>
    </citation>
    <scope>NUCLEOTIDE SEQUENCE</scope>
    <source>
        <strain evidence="3">CGMCC 4.7201</strain>
    </source>
</reference>
<dbReference type="GO" id="GO:0009253">
    <property type="term" value="P:peptidoglycan catabolic process"/>
    <property type="evidence" value="ECO:0007669"/>
    <property type="project" value="InterPro"/>
</dbReference>
<dbReference type="GO" id="GO:0008745">
    <property type="term" value="F:N-acetylmuramoyl-L-alanine amidase activity"/>
    <property type="evidence" value="ECO:0007669"/>
    <property type="project" value="InterPro"/>
</dbReference>
<dbReference type="InterPro" id="IPR002508">
    <property type="entry name" value="MurNAc-LAA_cat"/>
</dbReference>
<dbReference type="PANTHER" id="PTHR30404:SF0">
    <property type="entry name" value="N-ACETYLMURAMOYL-L-ALANINE AMIDASE AMIC"/>
    <property type="match status" value="1"/>
</dbReference>
<dbReference type="CDD" id="cd02696">
    <property type="entry name" value="MurNAc-LAA"/>
    <property type="match status" value="1"/>
</dbReference>
<name>A0A918DY99_9ACTN</name>
<accession>A0A918DY99</accession>
<dbReference type="Pfam" id="PF01520">
    <property type="entry name" value="Amidase_3"/>
    <property type="match status" value="1"/>
</dbReference>
<dbReference type="Gene3D" id="3.40.630.40">
    <property type="entry name" value="Zn-dependent exopeptidases"/>
    <property type="match status" value="1"/>
</dbReference>
<dbReference type="AlphaFoldDB" id="A0A918DY99"/>
<dbReference type="Proteomes" id="UP000641932">
    <property type="component" value="Unassembled WGS sequence"/>
</dbReference>
<sequence>MAALVGLILVGLAVWLPWRVLGKPSGGGPKPASSSAPADRPLAGKVVVLDPGHNVGNRDHIHQITQLVQGSTRLTGCDDTGTSTNDGYAEAAFTMDVTRRAAEILSAQGATVKLTHQADRPWGPCVDERARIGNEARADAVVSIHADGAAAGARGFHVLLPDVLRKGRADTAPIVAPSRRLGELLAAHFARATAFPPANYVGDRSGLMVRKNLAGLNLSKVPVVFIECGNMRNAVDARQLEDPSWRGRAAQGIAGGISGFLGGPAR</sequence>
<dbReference type="SUPFAM" id="SSF53187">
    <property type="entry name" value="Zn-dependent exopeptidases"/>
    <property type="match status" value="1"/>
</dbReference>
<evidence type="ECO:0000313" key="3">
    <source>
        <dbReference type="EMBL" id="GGO90084.1"/>
    </source>
</evidence>
<evidence type="ECO:0000313" key="4">
    <source>
        <dbReference type="Proteomes" id="UP000641932"/>
    </source>
</evidence>
<feature type="domain" description="MurNAc-LAA" evidence="2">
    <location>
        <begin position="130"/>
        <end position="258"/>
    </location>
</feature>
<keyword evidence="4" id="KW-1185">Reference proteome</keyword>
<keyword evidence="1" id="KW-0378">Hydrolase</keyword>
<organism evidence="3 4">
    <name type="scientific">Wenjunlia tyrosinilytica</name>
    <dbReference type="NCBI Taxonomy" id="1544741"/>
    <lineage>
        <taxon>Bacteria</taxon>
        <taxon>Bacillati</taxon>
        <taxon>Actinomycetota</taxon>
        <taxon>Actinomycetes</taxon>
        <taxon>Kitasatosporales</taxon>
        <taxon>Streptomycetaceae</taxon>
        <taxon>Wenjunlia</taxon>
    </lineage>
</organism>
<dbReference type="GO" id="GO:0030288">
    <property type="term" value="C:outer membrane-bounded periplasmic space"/>
    <property type="evidence" value="ECO:0007669"/>
    <property type="project" value="TreeGrafter"/>
</dbReference>
<dbReference type="InterPro" id="IPR050695">
    <property type="entry name" value="N-acetylmuramoyl_amidase_3"/>
</dbReference>
<reference evidence="3" key="1">
    <citation type="journal article" date="2014" name="Int. J. Syst. Evol. Microbiol.">
        <title>Complete genome sequence of Corynebacterium casei LMG S-19264T (=DSM 44701T), isolated from a smear-ripened cheese.</title>
        <authorList>
            <consortium name="US DOE Joint Genome Institute (JGI-PGF)"/>
            <person name="Walter F."/>
            <person name="Albersmeier A."/>
            <person name="Kalinowski J."/>
            <person name="Ruckert C."/>
        </authorList>
    </citation>
    <scope>NUCLEOTIDE SEQUENCE</scope>
    <source>
        <strain evidence="3">CGMCC 4.7201</strain>
    </source>
</reference>
<gene>
    <name evidence="3" type="ORF">GCM10012280_34790</name>
</gene>
<protein>
    <recommendedName>
        <fullName evidence="2">MurNAc-LAA domain-containing protein</fullName>
    </recommendedName>
</protein>
<dbReference type="EMBL" id="BMMS01000014">
    <property type="protein sequence ID" value="GGO90084.1"/>
    <property type="molecule type" value="Genomic_DNA"/>
</dbReference>
<dbReference type="PANTHER" id="PTHR30404">
    <property type="entry name" value="N-ACETYLMURAMOYL-L-ALANINE AMIDASE"/>
    <property type="match status" value="1"/>
</dbReference>